<name>A0A931G4Q2_9MICC</name>
<accession>A0A931G4Q2</accession>
<dbReference type="RefSeq" id="WP_196396020.1">
    <property type="nucleotide sequence ID" value="NZ_JADNYM010000007.1"/>
</dbReference>
<feature type="compositionally biased region" description="Polar residues" evidence="1">
    <location>
        <begin position="161"/>
        <end position="174"/>
    </location>
</feature>
<gene>
    <name evidence="2" type="ORF">IV500_06575</name>
</gene>
<dbReference type="EMBL" id="JADNYM010000007">
    <property type="protein sequence ID" value="MBG0739063.1"/>
    <property type="molecule type" value="Genomic_DNA"/>
</dbReference>
<dbReference type="AlphaFoldDB" id="A0A931G4Q2"/>
<dbReference type="SUPFAM" id="SSF58113">
    <property type="entry name" value="Apolipoprotein A-I"/>
    <property type="match status" value="1"/>
</dbReference>
<sequence>MSQTPEEIRREIDNTRGRLSTDVDAMADKVNPASVAHRQTEKVRSTLRQTKERIMGSTDNSSDSAQPTLQDAGETIRSVPGQISSQTQGNPLAAGLIAFGAGWLLSALIPASDKEKELASTVKDKAQPLVDEVGQAAKQVADHMQEPAQNAVNEVKDSAAESAQSVKSEATSAASDVGGRAKEAQQNVKSS</sequence>
<feature type="compositionally biased region" description="Basic and acidic residues" evidence="1">
    <location>
        <begin position="38"/>
        <end position="54"/>
    </location>
</feature>
<feature type="region of interest" description="Disordered" evidence="1">
    <location>
        <begin position="143"/>
        <end position="191"/>
    </location>
</feature>
<dbReference type="Proteomes" id="UP000655366">
    <property type="component" value="Unassembled WGS sequence"/>
</dbReference>
<dbReference type="Pfam" id="PF12277">
    <property type="entry name" value="DUF3618"/>
    <property type="match status" value="1"/>
</dbReference>
<feature type="region of interest" description="Disordered" evidence="1">
    <location>
        <begin position="1"/>
        <end position="88"/>
    </location>
</feature>
<evidence type="ECO:0000256" key="1">
    <source>
        <dbReference type="SAM" id="MobiDB-lite"/>
    </source>
</evidence>
<protein>
    <submittedName>
        <fullName evidence="2">DUF3618 domain-containing protein</fullName>
    </submittedName>
</protein>
<dbReference type="Gene3D" id="1.20.120.20">
    <property type="entry name" value="Apolipoprotein"/>
    <property type="match status" value="1"/>
</dbReference>
<feature type="compositionally biased region" description="Polar residues" evidence="1">
    <location>
        <begin position="57"/>
        <end position="69"/>
    </location>
</feature>
<evidence type="ECO:0000313" key="3">
    <source>
        <dbReference type="Proteomes" id="UP000655366"/>
    </source>
</evidence>
<evidence type="ECO:0000313" key="2">
    <source>
        <dbReference type="EMBL" id="MBG0739063.1"/>
    </source>
</evidence>
<organism evidence="2 3">
    <name type="scientific">Arthrobacter terrae</name>
    <dbReference type="NCBI Taxonomy" id="2935737"/>
    <lineage>
        <taxon>Bacteria</taxon>
        <taxon>Bacillati</taxon>
        <taxon>Actinomycetota</taxon>
        <taxon>Actinomycetes</taxon>
        <taxon>Micrococcales</taxon>
        <taxon>Micrococcaceae</taxon>
        <taxon>Arthrobacter</taxon>
    </lineage>
</organism>
<feature type="compositionally biased region" description="Basic and acidic residues" evidence="1">
    <location>
        <begin position="1"/>
        <end position="21"/>
    </location>
</feature>
<dbReference type="InterPro" id="IPR022062">
    <property type="entry name" value="DUF3618"/>
</dbReference>
<keyword evidence="3" id="KW-1185">Reference proteome</keyword>
<reference evidence="2 3" key="1">
    <citation type="submission" date="2020-11" db="EMBL/GenBank/DDBJ databases">
        <title>Arthrobacter antarcticus sp. nov., isolated from Antarctic Soil.</title>
        <authorList>
            <person name="Li J."/>
        </authorList>
    </citation>
    <scope>NUCLEOTIDE SEQUENCE [LARGE SCALE GENOMIC DNA]</scope>
    <source>
        <strain evidence="2 3">Z1-20</strain>
    </source>
</reference>
<comment type="caution">
    <text evidence="2">The sequence shown here is derived from an EMBL/GenBank/DDBJ whole genome shotgun (WGS) entry which is preliminary data.</text>
</comment>
<proteinExistence type="predicted"/>